<feature type="signal peptide" evidence="3">
    <location>
        <begin position="1"/>
        <end position="23"/>
    </location>
</feature>
<protein>
    <submittedName>
        <fullName evidence="6 7">Serine protease 23-like</fullName>
    </submittedName>
</protein>
<evidence type="ECO:0000256" key="1">
    <source>
        <dbReference type="ARBA" id="ARBA00007664"/>
    </source>
</evidence>
<evidence type="ECO:0000313" key="7">
    <source>
        <dbReference type="RefSeq" id="XP_031570091.1"/>
    </source>
</evidence>
<dbReference type="PANTHER" id="PTHR15462">
    <property type="entry name" value="SERINE PROTEASE"/>
    <property type="match status" value="1"/>
</dbReference>
<dbReference type="Gene3D" id="2.40.10.10">
    <property type="entry name" value="Trypsin-like serine proteases"/>
    <property type="match status" value="2"/>
</dbReference>
<evidence type="ECO:0000256" key="3">
    <source>
        <dbReference type="SAM" id="SignalP"/>
    </source>
</evidence>
<dbReference type="InterPro" id="IPR043504">
    <property type="entry name" value="Peptidase_S1_PA_chymotrypsin"/>
</dbReference>
<accession>A0A6P8IVD2</accession>
<dbReference type="OrthoDB" id="10037376at2759"/>
<gene>
    <name evidence="6 7" type="primary">LOC116304489</name>
</gene>
<dbReference type="InterPro" id="IPR018114">
    <property type="entry name" value="TRYPSIN_HIS"/>
</dbReference>
<feature type="chain" id="PRO_5044653240" evidence="3">
    <location>
        <begin position="24"/>
        <end position="341"/>
    </location>
</feature>
<proteinExistence type="inferred from homology"/>
<dbReference type="RefSeq" id="XP_031570091.1">
    <property type="nucleotide sequence ID" value="XM_031714231.1"/>
</dbReference>
<dbReference type="GO" id="GO:0004252">
    <property type="term" value="F:serine-type endopeptidase activity"/>
    <property type="evidence" value="ECO:0007669"/>
    <property type="project" value="InterPro"/>
</dbReference>
<comment type="similarity">
    <text evidence="1">Belongs to the peptidase S1 family.</text>
</comment>
<feature type="domain" description="Peptidase S1" evidence="4">
    <location>
        <begin position="108"/>
        <end position="331"/>
    </location>
</feature>
<dbReference type="GeneID" id="116304489"/>
<reference evidence="6 7" key="1">
    <citation type="submission" date="2025-04" db="UniProtKB">
        <authorList>
            <consortium name="RefSeq"/>
        </authorList>
    </citation>
    <scope>IDENTIFICATION</scope>
    <source>
        <tissue evidence="6 7">Tentacle</tissue>
    </source>
</reference>
<dbReference type="PROSITE" id="PS00134">
    <property type="entry name" value="TRYPSIN_HIS"/>
    <property type="match status" value="1"/>
</dbReference>
<evidence type="ECO:0000256" key="2">
    <source>
        <dbReference type="ARBA" id="ARBA00022729"/>
    </source>
</evidence>
<dbReference type="PANTHER" id="PTHR15462:SF8">
    <property type="entry name" value="SERINE PROTEASE"/>
    <property type="match status" value="1"/>
</dbReference>
<dbReference type="SMART" id="SM00020">
    <property type="entry name" value="Tryp_SPc"/>
    <property type="match status" value="1"/>
</dbReference>
<dbReference type="GO" id="GO:0006508">
    <property type="term" value="P:proteolysis"/>
    <property type="evidence" value="ECO:0007669"/>
    <property type="project" value="InterPro"/>
</dbReference>
<evidence type="ECO:0000313" key="6">
    <source>
        <dbReference type="RefSeq" id="XP_031570090.1"/>
    </source>
</evidence>
<dbReference type="RefSeq" id="XP_031570090.1">
    <property type="nucleotide sequence ID" value="XM_031714230.1"/>
</dbReference>
<name>A0A6P8IVD2_ACTTE</name>
<dbReference type="AlphaFoldDB" id="A0A6P8IVD2"/>
<dbReference type="SUPFAM" id="SSF50494">
    <property type="entry name" value="Trypsin-like serine proteases"/>
    <property type="match status" value="1"/>
</dbReference>
<dbReference type="InterPro" id="IPR009003">
    <property type="entry name" value="Peptidase_S1_PA"/>
</dbReference>
<dbReference type="Pfam" id="PF00089">
    <property type="entry name" value="Trypsin"/>
    <property type="match status" value="1"/>
</dbReference>
<keyword evidence="5" id="KW-1185">Reference proteome</keyword>
<sequence>MCPTKSEICFIMVIMFIGTLCNAVPVHENFISTIRNFKSKSIMKTNSSKESTGMPFVMDFDIVEDSKDEEQLLQKILYRVNVFNPHGQEQKSRNLPMTKLLSRSKRSIFGLDDRNLVETSVKAQTYPFSTVVYLSSGCTGTLVGVRHVLTAAHCVHDGRKFLKQAKHLRIGMLGSYGTFRWIKVDKIHLPKQWKSTNRRRRVQHDYALLRLRRPHSRPIMAIKPSTLKRGSPMQFAGFHSDKKRNAMWLSQCTVAVAIQGGILSFCDGAKGISGSGVYVHKGVSNGDAIVGVVSAIGKGRLRGRTQLFNLVISFTPKTVRKVNKWMKKSKRQRKVKIKNKF</sequence>
<keyword evidence="2 3" id="KW-0732">Signal</keyword>
<organism evidence="5 6">
    <name type="scientific">Actinia tenebrosa</name>
    <name type="common">Australian red waratah sea anemone</name>
    <dbReference type="NCBI Taxonomy" id="6105"/>
    <lineage>
        <taxon>Eukaryota</taxon>
        <taxon>Metazoa</taxon>
        <taxon>Cnidaria</taxon>
        <taxon>Anthozoa</taxon>
        <taxon>Hexacorallia</taxon>
        <taxon>Actiniaria</taxon>
        <taxon>Actiniidae</taxon>
        <taxon>Actinia</taxon>
    </lineage>
</organism>
<dbReference type="InterPro" id="IPR050966">
    <property type="entry name" value="Glutamyl_endopeptidase"/>
</dbReference>
<evidence type="ECO:0000313" key="5">
    <source>
        <dbReference type="Proteomes" id="UP000515163"/>
    </source>
</evidence>
<dbReference type="Proteomes" id="UP000515163">
    <property type="component" value="Unplaced"/>
</dbReference>
<dbReference type="PROSITE" id="PS50240">
    <property type="entry name" value="TRYPSIN_DOM"/>
    <property type="match status" value="1"/>
</dbReference>
<dbReference type="InterPro" id="IPR001254">
    <property type="entry name" value="Trypsin_dom"/>
</dbReference>
<evidence type="ECO:0000259" key="4">
    <source>
        <dbReference type="PROSITE" id="PS50240"/>
    </source>
</evidence>
<dbReference type="KEGG" id="aten:116304489"/>